<evidence type="ECO:0000313" key="1">
    <source>
        <dbReference type="EMBL" id="PNT77081.1"/>
    </source>
</evidence>
<evidence type="ECO:0000313" key="2">
    <source>
        <dbReference type="EnsemblPlants" id="PNT77081"/>
    </source>
</evidence>
<dbReference type="EnsemblPlants" id="PNT77081">
    <property type="protein sequence ID" value="PNT77081"/>
    <property type="gene ID" value="BRADI_1g57525v3"/>
</dbReference>
<sequence>MYSLRSILIVKILHVSRRFSYLSKFETIGGSMYYVASGGWSTQLCHRHRPGGSMVARVRHGLVLASVRCAHGWSHRGGTTGTCPGSRPPSAELRRTMVKDGRVWNLLCPRRRRTIE</sequence>
<reference evidence="1" key="2">
    <citation type="submission" date="2017-06" db="EMBL/GenBank/DDBJ databases">
        <title>WGS assembly of Brachypodium distachyon.</title>
        <authorList>
            <consortium name="The International Brachypodium Initiative"/>
            <person name="Lucas S."/>
            <person name="Harmon-Smith M."/>
            <person name="Lail K."/>
            <person name="Tice H."/>
            <person name="Grimwood J."/>
            <person name="Bruce D."/>
            <person name="Barry K."/>
            <person name="Shu S."/>
            <person name="Lindquist E."/>
            <person name="Wang M."/>
            <person name="Pitluck S."/>
            <person name="Vogel J.P."/>
            <person name="Garvin D.F."/>
            <person name="Mockler T.C."/>
            <person name="Schmutz J."/>
            <person name="Rokhsar D."/>
            <person name="Bevan M.W."/>
        </authorList>
    </citation>
    <scope>NUCLEOTIDE SEQUENCE</scope>
    <source>
        <strain evidence="1">Bd21</strain>
    </source>
</reference>
<name>A0A2K2DS30_BRADI</name>
<reference evidence="2" key="3">
    <citation type="submission" date="2018-08" db="UniProtKB">
        <authorList>
            <consortium name="EnsemblPlants"/>
        </authorList>
    </citation>
    <scope>IDENTIFICATION</scope>
    <source>
        <strain evidence="2">cv. Bd21</strain>
    </source>
</reference>
<organism evidence="1">
    <name type="scientific">Brachypodium distachyon</name>
    <name type="common">Purple false brome</name>
    <name type="synonym">Trachynia distachya</name>
    <dbReference type="NCBI Taxonomy" id="15368"/>
    <lineage>
        <taxon>Eukaryota</taxon>
        <taxon>Viridiplantae</taxon>
        <taxon>Streptophyta</taxon>
        <taxon>Embryophyta</taxon>
        <taxon>Tracheophyta</taxon>
        <taxon>Spermatophyta</taxon>
        <taxon>Magnoliopsida</taxon>
        <taxon>Liliopsida</taxon>
        <taxon>Poales</taxon>
        <taxon>Poaceae</taxon>
        <taxon>BOP clade</taxon>
        <taxon>Pooideae</taxon>
        <taxon>Stipodae</taxon>
        <taxon>Brachypodieae</taxon>
        <taxon>Brachypodium</taxon>
    </lineage>
</organism>
<dbReference type="InParanoid" id="A0A2K2DS30"/>
<accession>A0A2K2DS30</accession>
<dbReference type="Proteomes" id="UP000008810">
    <property type="component" value="Chromosome 1"/>
</dbReference>
<evidence type="ECO:0000313" key="3">
    <source>
        <dbReference type="Proteomes" id="UP000008810"/>
    </source>
</evidence>
<protein>
    <submittedName>
        <fullName evidence="1 2">Uncharacterized protein</fullName>
    </submittedName>
</protein>
<reference evidence="1 2" key="1">
    <citation type="journal article" date="2010" name="Nature">
        <title>Genome sequencing and analysis of the model grass Brachypodium distachyon.</title>
        <authorList>
            <consortium name="International Brachypodium Initiative"/>
        </authorList>
    </citation>
    <scope>NUCLEOTIDE SEQUENCE [LARGE SCALE GENOMIC DNA]</scope>
    <source>
        <strain evidence="1 2">Bd21</strain>
    </source>
</reference>
<proteinExistence type="predicted"/>
<dbReference type="AlphaFoldDB" id="A0A2K2DS30"/>
<keyword evidence="3" id="KW-1185">Reference proteome</keyword>
<gene>
    <name evidence="1" type="ORF">BRADI_1g57525v3</name>
</gene>
<dbReference type="Gramene" id="PNT77081">
    <property type="protein sequence ID" value="PNT77081"/>
    <property type="gene ID" value="BRADI_1g57525v3"/>
</dbReference>
<dbReference type="EMBL" id="CM000880">
    <property type="protein sequence ID" value="PNT77081.1"/>
    <property type="molecule type" value="Genomic_DNA"/>
</dbReference>